<keyword evidence="3" id="KW-0378">Hydrolase</keyword>
<evidence type="ECO:0000256" key="2">
    <source>
        <dbReference type="HAMAP-Rule" id="MF_00048"/>
    </source>
</evidence>
<dbReference type="OrthoDB" id="9812968at2"/>
<dbReference type="InterPro" id="IPR011335">
    <property type="entry name" value="Restrct_endonuc-II-like"/>
</dbReference>
<proteinExistence type="inferred from homology"/>
<dbReference type="SUPFAM" id="SSF52980">
    <property type="entry name" value="Restriction endonuclease-like"/>
    <property type="match status" value="1"/>
</dbReference>
<evidence type="ECO:0000313" key="4">
    <source>
        <dbReference type="Proteomes" id="UP000199372"/>
    </source>
</evidence>
<dbReference type="PANTHER" id="PTHR34039:SF1">
    <property type="entry name" value="UPF0102 PROTEIN YRAN"/>
    <property type="match status" value="1"/>
</dbReference>
<accession>A0A1H8ANJ3</accession>
<keyword evidence="3" id="KW-0540">Nuclease</keyword>
<keyword evidence="3" id="KW-0255">Endonuclease</keyword>
<dbReference type="PANTHER" id="PTHR34039">
    <property type="entry name" value="UPF0102 PROTEIN YRAN"/>
    <property type="match status" value="1"/>
</dbReference>
<dbReference type="EMBL" id="FOCM01000001">
    <property type="protein sequence ID" value="SEM72251.1"/>
    <property type="molecule type" value="Genomic_DNA"/>
</dbReference>
<sequence length="116" mass="12607">MDGATNHAAGMAAEGQVARHYEDAGLSIASRRWRGQGGEIDLVCRDGDSVVFVEVKRARDLARAAHRVSRRQVERLLTAAAEFLGGEPRGGLTETRFDVALVDGQGRIEILENAFM</sequence>
<dbReference type="Pfam" id="PF02021">
    <property type="entry name" value="UPF0102"/>
    <property type="match status" value="1"/>
</dbReference>
<protein>
    <recommendedName>
        <fullName evidence="2">UPF0102 protein SAMN04488011_101239</fullName>
    </recommendedName>
</protein>
<dbReference type="InterPro" id="IPR003509">
    <property type="entry name" value="UPF0102_YraN-like"/>
</dbReference>
<dbReference type="GO" id="GO:0004519">
    <property type="term" value="F:endonuclease activity"/>
    <property type="evidence" value="ECO:0007669"/>
    <property type="project" value="UniProtKB-KW"/>
</dbReference>
<reference evidence="4" key="1">
    <citation type="submission" date="2016-10" db="EMBL/GenBank/DDBJ databases">
        <authorList>
            <person name="Varghese N."/>
            <person name="Submissions S."/>
        </authorList>
    </citation>
    <scope>NUCLEOTIDE SEQUENCE [LARGE SCALE GENOMIC DNA]</scope>
    <source>
        <strain evidence="4">DSM 26893</strain>
    </source>
</reference>
<keyword evidence="4" id="KW-1185">Reference proteome</keyword>
<name>A0A1H8ANJ3_9RHOB</name>
<dbReference type="Proteomes" id="UP000199372">
    <property type="component" value="Unassembled WGS sequence"/>
</dbReference>
<organism evidence="3 4">
    <name type="scientific">Palleronia pelagia</name>
    <dbReference type="NCBI Taxonomy" id="387096"/>
    <lineage>
        <taxon>Bacteria</taxon>
        <taxon>Pseudomonadati</taxon>
        <taxon>Pseudomonadota</taxon>
        <taxon>Alphaproteobacteria</taxon>
        <taxon>Rhodobacterales</taxon>
        <taxon>Roseobacteraceae</taxon>
        <taxon>Palleronia</taxon>
    </lineage>
</organism>
<evidence type="ECO:0000313" key="3">
    <source>
        <dbReference type="EMBL" id="SEM72251.1"/>
    </source>
</evidence>
<gene>
    <name evidence="3" type="ORF">SAMN04488011_101239</name>
</gene>
<evidence type="ECO:0000256" key="1">
    <source>
        <dbReference type="ARBA" id="ARBA00006738"/>
    </source>
</evidence>
<dbReference type="Gene3D" id="3.40.1350.10">
    <property type="match status" value="1"/>
</dbReference>
<dbReference type="AlphaFoldDB" id="A0A1H8ANJ3"/>
<dbReference type="RefSeq" id="WP_091843357.1">
    <property type="nucleotide sequence ID" value="NZ_FOCM01000001.1"/>
</dbReference>
<comment type="similarity">
    <text evidence="1 2">Belongs to the UPF0102 family.</text>
</comment>
<dbReference type="HAMAP" id="MF_00048">
    <property type="entry name" value="UPF0102"/>
    <property type="match status" value="1"/>
</dbReference>
<dbReference type="GO" id="GO:0003676">
    <property type="term" value="F:nucleic acid binding"/>
    <property type="evidence" value="ECO:0007669"/>
    <property type="project" value="InterPro"/>
</dbReference>
<dbReference type="InterPro" id="IPR011856">
    <property type="entry name" value="tRNA_endonuc-like_dom_sf"/>
</dbReference>